<keyword evidence="1" id="KW-0547">Nucleotide-binding</keyword>
<dbReference type="Gene3D" id="1.10.510.10">
    <property type="entry name" value="Transferase(Phosphotransferase) domain 1"/>
    <property type="match status" value="1"/>
</dbReference>
<dbReference type="InterPro" id="IPR011009">
    <property type="entry name" value="Kinase-like_dom_sf"/>
</dbReference>
<evidence type="ECO:0000313" key="4">
    <source>
        <dbReference type="Proteomes" id="UP000277204"/>
    </source>
</evidence>
<dbReference type="EMBL" id="UZAI01007599">
    <property type="protein sequence ID" value="VDO99661.1"/>
    <property type="molecule type" value="Genomic_DNA"/>
</dbReference>
<dbReference type="PROSITE" id="PS00107">
    <property type="entry name" value="PROTEIN_KINASE_ATP"/>
    <property type="match status" value="1"/>
</dbReference>
<evidence type="ECO:0000256" key="2">
    <source>
        <dbReference type="ARBA" id="ARBA00022840"/>
    </source>
</evidence>
<gene>
    <name evidence="3" type="ORF">SMRZ_LOCUS12300</name>
</gene>
<protein>
    <submittedName>
        <fullName evidence="3">Uncharacterized protein</fullName>
    </submittedName>
</protein>
<dbReference type="InterPro" id="IPR000719">
    <property type="entry name" value="Prot_kinase_dom"/>
</dbReference>
<evidence type="ECO:0000313" key="3">
    <source>
        <dbReference type="EMBL" id="VDO99661.1"/>
    </source>
</evidence>
<dbReference type="InterPro" id="IPR050198">
    <property type="entry name" value="Non-receptor_tyrosine_kinases"/>
</dbReference>
<dbReference type="Gene3D" id="3.30.200.20">
    <property type="entry name" value="Phosphorylase Kinase, domain 1"/>
    <property type="match status" value="1"/>
</dbReference>
<dbReference type="SMART" id="SM00219">
    <property type="entry name" value="TyrKc"/>
    <property type="match status" value="1"/>
</dbReference>
<keyword evidence="2" id="KW-0067">ATP-binding</keyword>
<dbReference type="InterPro" id="IPR020635">
    <property type="entry name" value="Tyr_kinase_cat_dom"/>
</dbReference>
<organism evidence="3 4">
    <name type="scientific">Schistosoma margrebowiei</name>
    <dbReference type="NCBI Taxonomy" id="48269"/>
    <lineage>
        <taxon>Eukaryota</taxon>
        <taxon>Metazoa</taxon>
        <taxon>Spiralia</taxon>
        <taxon>Lophotrochozoa</taxon>
        <taxon>Platyhelminthes</taxon>
        <taxon>Trematoda</taxon>
        <taxon>Digenea</taxon>
        <taxon>Strigeidida</taxon>
        <taxon>Schistosomatoidea</taxon>
        <taxon>Schistosomatidae</taxon>
        <taxon>Schistosoma</taxon>
    </lineage>
</organism>
<dbReference type="Pfam" id="PF07714">
    <property type="entry name" value="PK_Tyr_Ser-Thr"/>
    <property type="match status" value="1"/>
</dbReference>
<dbReference type="GO" id="GO:0004713">
    <property type="term" value="F:protein tyrosine kinase activity"/>
    <property type="evidence" value="ECO:0007669"/>
    <property type="project" value="InterPro"/>
</dbReference>
<dbReference type="STRING" id="48269.A0A183M8C5"/>
<sequence>MKTQTPVTAKSGACLITPISRPDWELDNRDVQLLQKIGQGNFGDVYRGVYNGNEVAVKTCRVDMTASDLRRKFLQGETTALNFNHPNIVKLVGIAVQSYPIMIVMEYVPGGSLLNHLRKSKNALPVMKLLQMSLDAANGMMYLEAKNCIHR</sequence>
<proteinExistence type="predicted"/>
<evidence type="ECO:0000256" key="1">
    <source>
        <dbReference type="ARBA" id="ARBA00022741"/>
    </source>
</evidence>
<name>A0A183M8C5_9TREM</name>
<dbReference type="GO" id="GO:0005524">
    <property type="term" value="F:ATP binding"/>
    <property type="evidence" value="ECO:0007669"/>
    <property type="project" value="UniProtKB-UniRule"/>
</dbReference>
<keyword evidence="4" id="KW-1185">Reference proteome</keyword>
<dbReference type="SUPFAM" id="SSF56112">
    <property type="entry name" value="Protein kinase-like (PK-like)"/>
    <property type="match status" value="1"/>
</dbReference>
<dbReference type="AlphaFoldDB" id="A0A183M8C5"/>
<accession>A0A183M8C5</accession>
<dbReference type="Proteomes" id="UP000277204">
    <property type="component" value="Unassembled WGS sequence"/>
</dbReference>
<dbReference type="InterPro" id="IPR001245">
    <property type="entry name" value="Ser-Thr/Tyr_kinase_cat_dom"/>
</dbReference>
<dbReference type="InterPro" id="IPR017441">
    <property type="entry name" value="Protein_kinase_ATP_BS"/>
</dbReference>
<reference evidence="3 4" key="1">
    <citation type="submission" date="2018-11" db="EMBL/GenBank/DDBJ databases">
        <authorList>
            <consortium name="Pathogen Informatics"/>
        </authorList>
    </citation>
    <scope>NUCLEOTIDE SEQUENCE [LARGE SCALE GENOMIC DNA]</scope>
    <source>
        <strain evidence="3 4">Zambia</strain>
    </source>
</reference>
<dbReference type="PANTHER" id="PTHR24418">
    <property type="entry name" value="TYROSINE-PROTEIN KINASE"/>
    <property type="match status" value="1"/>
</dbReference>
<dbReference type="PROSITE" id="PS50011">
    <property type="entry name" value="PROTEIN_KINASE_DOM"/>
    <property type="match status" value="1"/>
</dbReference>